<reference evidence="5" key="2">
    <citation type="submission" date="2023-05" db="EMBL/GenBank/DDBJ databases">
        <authorList>
            <consortium name="Lawrence Berkeley National Laboratory"/>
            <person name="Steindorff A."/>
            <person name="Hensen N."/>
            <person name="Bonometti L."/>
            <person name="Westerberg I."/>
            <person name="Brannstrom I.O."/>
            <person name="Guillou S."/>
            <person name="Cros-Aarteil S."/>
            <person name="Calhoun S."/>
            <person name="Haridas S."/>
            <person name="Kuo A."/>
            <person name="Mondo S."/>
            <person name="Pangilinan J."/>
            <person name="Riley R."/>
            <person name="Labutti K."/>
            <person name="Andreopoulos B."/>
            <person name="Lipzen A."/>
            <person name="Chen C."/>
            <person name="Yanf M."/>
            <person name="Daum C."/>
            <person name="Ng V."/>
            <person name="Clum A."/>
            <person name="Ohm R."/>
            <person name="Martin F."/>
            <person name="Silar P."/>
            <person name="Natvig D."/>
            <person name="Lalanne C."/>
            <person name="Gautier V."/>
            <person name="Ament-Velasquez S.L."/>
            <person name="Kruys A."/>
            <person name="Hutchinson M.I."/>
            <person name="Powell A.J."/>
            <person name="Barry K."/>
            <person name="Miller A.N."/>
            <person name="Grigoriev I.V."/>
            <person name="Debuchy R."/>
            <person name="Gladieux P."/>
            <person name="Thoren M.H."/>
            <person name="Johannesson H."/>
        </authorList>
    </citation>
    <scope>NUCLEOTIDE SEQUENCE</scope>
    <source>
        <strain evidence="5">CBS 141.50</strain>
    </source>
</reference>
<gene>
    <name evidence="5" type="ORF">C8A04DRAFT_30016</name>
</gene>
<feature type="compositionally biased region" description="Low complexity" evidence="4">
    <location>
        <begin position="34"/>
        <end position="43"/>
    </location>
</feature>
<evidence type="ECO:0000256" key="3">
    <source>
        <dbReference type="PROSITE-ProRule" id="PRU00023"/>
    </source>
</evidence>
<evidence type="ECO:0000256" key="2">
    <source>
        <dbReference type="ARBA" id="ARBA00023043"/>
    </source>
</evidence>
<feature type="region of interest" description="Disordered" evidence="4">
    <location>
        <begin position="184"/>
        <end position="211"/>
    </location>
</feature>
<dbReference type="PROSITE" id="PS50297">
    <property type="entry name" value="ANK_REP_REGION"/>
    <property type="match status" value="2"/>
</dbReference>
<feature type="repeat" description="ANK" evidence="3">
    <location>
        <begin position="311"/>
        <end position="339"/>
    </location>
</feature>
<feature type="compositionally biased region" description="Basic and acidic residues" evidence="4">
    <location>
        <begin position="14"/>
        <end position="23"/>
    </location>
</feature>
<keyword evidence="2 3" id="KW-0040">ANK repeat</keyword>
<dbReference type="Pfam" id="PF00023">
    <property type="entry name" value="Ank"/>
    <property type="match status" value="1"/>
</dbReference>
<dbReference type="SUPFAM" id="SSF48403">
    <property type="entry name" value="Ankyrin repeat"/>
    <property type="match status" value="1"/>
</dbReference>
<feature type="repeat" description="ANK" evidence="3">
    <location>
        <begin position="243"/>
        <end position="275"/>
    </location>
</feature>
<dbReference type="RefSeq" id="XP_062635757.1">
    <property type="nucleotide sequence ID" value="XM_062781224.1"/>
</dbReference>
<evidence type="ECO:0000313" key="6">
    <source>
        <dbReference type="Proteomes" id="UP001302676"/>
    </source>
</evidence>
<feature type="region of interest" description="Disordered" evidence="4">
    <location>
        <begin position="275"/>
        <end position="298"/>
    </location>
</feature>
<reference evidence="5" key="1">
    <citation type="journal article" date="2023" name="Mol. Phylogenet. Evol.">
        <title>Genome-scale phylogeny and comparative genomics of the fungal order Sordariales.</title>
        <authorList>
            <person name="Hensen N."/>
            <person name="Bonometti L."/>
            <person name="Westerberg I."/>
            <person name="Brannstrom I.O."/>
            <person name="Guillou S."/>
            <person name="Cros-Aarteil S."/>
            <person name="Calhoun S."/>
            <person name="Haridas S."/>
            <person name="Kuo A."/>
            <person name="Mondo S."/>
            <person name="Pangilinan J."/>
            <person name="Riley R."/>
            <person name="LaButti K."/>
            <person name="Andreopoulos B."/>
            <person name="Lipzen A."/>
            <person name="Chen C."/>
            <person name="Yan M."/>
            <person name="Daum C."/>
            <person name="Ng V."/>
            <person name="Clum A."/>
            <person name="Steindorff A."/>
            <person name="Ohm R.A."/>
            <person name="Martin F."/>
            <person name="Silar P."/>
            <person name="Natvig D.O."/>
            <person name="Lalanne C."/>
            <person name="Gautier V."/>
            <person name="Ament-Velasquez S.L."/>
            <person name="Kruys A."/>
            <person name="Hutchinson M.I."/>
            <person name="Powell A.J."/>
            <person name="Barry K."/>
            <person name="Miller A.N."/>
            <person name="Grigoriev I.V."/>
            <person name="Debuchy R."/>
            <person name="Gladieux P."/>
            <person name="Hiltunen Thoren M."/>
            <person name="Johannesson H."/>
        </authorList>
    </citation>
    <scope>NUCLEOTIDE SEQUENCE</scope>
    <source>
        <strain evidence="5">CBS 141.50</strain>
    </source>
</reference>
<dbReference type="PANTHER" id="PTHR24189:SF50">
    <property type="entry name" value="ANKYRIN REPEAT AND SOCS BOX PROTEIN 2"/>
    <property type="match status" value="1"/>
</dbReference>
<dbReference type="InterPro" id="IPR036770">
    <property type="entry name" value="Ankyrin_rpt-contain_sf"/>
</dbReference>
<feature type="region of interest" description="Disordered" evidence="4">
    <location>
        <begin position="1"/>
        <end position="82"/>
    </location>
</feature>
<feature type="compositionally biased region" description="Polar residues" evidence="4">
    <location>
        <begin position="45"/>
        <end position="54"/>
    </location>
</feature>
<sequence>MGPRADNEYMSQLELERVRERNRIAKRKSRARQRQQQEASKQSSDQDVYDQSNIDPALSHGDHYYSGPLCPGYGGSQHSIQQENGSWEDFPQLEHHHTEDDVAILSTPGTLPDNTLSLVPFDHLGYGSYSSVTTSANASSSDVSAFHGHGVYYQPPDLNHSLQPSPISPTSAALLAPTPALSIATTSTSNTTSSSSTTRTTRTNSSANGSRSGMLHLAIRTGSHAIAAALLAAGARTNQPDHTGALPLHLAVQYRRRSVAELLLAHGADPDAMMGSAAASTTSEGFGSGEGMMEDGEDGSGVVQRVIEGGPGVTALELAVRSRDEEMVRLLLDRGARVR</sequence>
<dbReference type="InterPro" id="IPR050745">
    <property type="entry name" value="Multifunctional_regulatory"/>
</dbReference>
<keyword evidence="6" id="KW-1185">Reference proteome</keyword>
<dbReference type="Pfam" id="PF12796">
    <property type="entry name" value="Ank_2"/>
    <property type="match status" value="1"/>
</dbReference>
<dbReference type="GeneID" id="87817837"/>
<protein>
    <submittedName>
        <fullName evidence="5">Uncharacterized protein</fullName>
    </submittedName>
</protein>
<accession>A0AAN6ZM78</accession>
<feature type="compositionally biased region" description="Basic residues" evidence="4">
    <location>
        <begin position="24"/>
        <end position="33"/>
    </location>
</feature>
<dbReference type="SMART" id="SM00248">
    <property type="entry name" value="ANK"/>
    <property type="match status" value="3"/>
</dbReference>
<evidence type="ECO:0000313" key="5">
    <source>
        <dbReference type="EMBL" id="KAK4142386.1"/>
    </source>
</evidence>
<dbReference type="AlphaFoldDB" id="A0AAN6ZM78"/>
<comment type="caution">
    <text evidence="5">The sequence shown here is derived from an EMBL/GenBank/DDBJ whole genome shotgun (WGS) entry which is preliminary data.</text>
</comment>
<feature type="compositionally biased region" description="Low complexity" evidence="4">
    <location>
        <begin position="275"/>
        <end position="285"/>
    </location>
</feature>
<dbReference type="PANTHER" id="PTHR24189">
    <property type="entry name" value="MYOTROPHIN"/>
    <property type="match status" value="1"/>
</dbReference>
<name>A0AAN6ZM78_9PEZI</name>
<evidence type="ECO:0000256" key="1">
    <source>
        <dbReference type="ARBA" id="ARBA00022737"/>
    </source>
</evidence>
<organism evidence="5 6">
    <name type="scientific">Dichotomopilus funicola</name>
    <dbReference type="NCBI Taxonomy" id="1934379"/>
    <lineage>
        <taxon>Eukaryota</taxon>
        <taxon>Fungi</taxon>
        <taxon>Dikarya</taxon>
        <taxon>Ascomycota</taxon>
        <taxon>Pezizomycotina</taxon>
        <taxon>Sordariomycetes</taxon>
        <taxon>Sordariomycetidae</taxon>
        <taxon>Sordariales</taxon>
        <taxon>Chaetomiaceae</taxon>
        <taxon>Dichotomopilus</taxon>
    </lineage>
</organism>
<feature type="repeat" description="ANK" evidence="3">
    <location>
        <begin position="210"/>
        <end position="242"/>
    </location>
</feature>
<evidence type="ECO:0000256" key="4">
    <source>
        <dbReference type="SAM" id="MobiDB-lite"/>
    </source>
</evidence>
<proteinExistence type="predicted"/>
<keyword evidence="1" id="KW-0677">Repeat</keyword>
<dbReference type="Gene3D" id="1.25.40.20">
    <property type="entry name" value="Ankyrin repeat-containing domain"/>
    <property type="match status" value="1"/>
</dbReference>
<dbReference type="InterPro" id="IPR002110">
    <property type="entry name" value="Ankyrin_rpt"/>
</dbReference>
<dbReference type="PROSITE" id="PS50088">
    <property type="entry name" value="ANK_REPEAT"/>
    <property type="match status" value="3"/>
</dbReference>
<dbReference type="EMBL" id="MU853598">
    <property type="protein sequence ID" value="KAK4142386.1"/>
    <property type="molecule type" value="Genomic_DNA"/>
</dbReference>
<dbReference type="Proteomes" id="UP001302676">
    <property type="component" value="Unassembled WGS sequence"/>
</dbReference>